<comment type="similarity">
    <text evidence="1 2">Belongs to the peptidase A1 family.</text>
</comment>
<gene>
    <name evidence="4" type="ORF">SPARVUS_LOCUS7361155</name>
</gene>
<evidence type="ECO:0000259" key="3">
    <source>
        <dbReference type="PROSITE" id="PS51767"/>
    </source>
</evidence>
<protein>
    <recommendedName>
        <fullName evidence="3">Peptidase A1 domain-containing protein</fullName>
    </recommendedName>
</protein>
<evidence type="ECO:0000256" key="1">
    <source>
        <dbReference type="ARBA" id="ARBA00007447"/>
    </source>
</evidence>
<dbReference type="InterPro" id="IPR021109">
    <property type="entry name" value="Peptidase_aspartic_dom_sf"/>
</dbReference>
<sequence>MKKNLLNKSMFSIHLNRDDDQYGGELLLGGIDNSLYKGPIDWIPVTKKGYWQIRLANIKVHGKVQFCSNGCEAIVDSGTSLITGPSVDIKTLQKLIGGTPLSFGEYAVGCKNVSSLPSVTFTIGLRDYTITPEQYELSGKTEMCLAGFQPMDFSTTTGSLWILGDIFMSKFYSVFDRENDRVGLAKSRKKRHTHLDTQKSVSSIF</sequence>
<keyword evidence="2" id="KW-0064">Aspartyl protease</keyword>
<accession>A0ABN9DI62</accession>
<dbReference type="PROSITE" id="PS00141">
    <property type="entry name" value="ASP_PROTEASE"/>
    <property type="match status" value="1"/>
</dbReference>
<keyword evidence="2" id="KW-0645">Protease</keyword>
<organism evidence="4 5">
    <name type="scientific">Staurois parvus</name>
    <dbReference type="NCBI Taxonomy" id="386267"/>
    <lineage>
        <taxon>Eukaryota</taxon>
        <taxon>Metazoa</taxon>
        <taxon>Chordata</taxon>
        <taxon>Craniata</taxon>
        <taxon>Vertebrata</taxon>
        <taxon>Euteleostomi</taxon>
        <taxon>Amphibia</taxon>
        <taxon>Batrachia</taxon>
        <taxon>Anura</taxon>
        <taxon>Neobatrachia</taxon>
        <taxon>Ranoidea</taxon>
        <taxon>Ranidae</taxon>
        <taxon>Staurois</taxon>
    </lineage>
</organism>
<keyword evidence="5" id="KW-1185">Reference proteome</keyword>
<dbReference type="InterPro" id="IPR001969">
    <property type="entry name" value="Aspartic_peptidase_AS"/>
</dbReference>
<dbReference type="PRINTS" id="PR00792">
    <property type="entry name" value="PEPSIN"/>
</dbReference>
<dbReference type="InterPro" id="IPR001461">
    <property type="entry name" value="Aspartic_peptidase_A1"/>
</dbReference>
<dbReference type="PROSITE" id="PS51767">
    <property type="entry name" value="PEPTIDASE_A1"/>
    <property type="match status" value="1"/>
</dbReference>
<keyword evidence="2" id="KW-0378">Hydrolase</keyword>
<dbReference type="InterPro" id="IPR033121">
    <property type="entry name" value="PEPTIDASE_A1"/>
</dbReference>
<evidence type="ECO:0000256" key="2">
    <source>
        <dbReference type="RuleBase" id="RU000454"/>
    </source>
</evidence>
<dbReference type="Proteomes" id="UP001162483">
    <property type="component" value="Unassembled WGS sequence"/>
</dbReference>
<dbReference type="Pfam" id="PF00026">
    <property type="entry name" value="Asp"/>
    <property type="match status" value="1"/>
</dbReference>
<proteinExistence type="inferred from homology"/>
<evidence type="ECO:0000313" key="4">
    <source>
        <dbReference type="EMBL" id="CAI9571978.1"/>
    </source>
</evidence>
<feature type="domain" description="Peptidase A1" evidence="3">
    <location>
        <begin position="1"/>
        <end position="185"/>
    </location>
</feature>
<dbReference type="Gene3D" id="2.40.70.10">
    <property type="entry name" value="Acid Proteases"/>
    <property type="match status" value="1"/>
</dbReference>
<dbReference type="EMBL" id="CATNWA010014453">
    <property type="protein sequence ID" value="CAI9571978.1"/>
    <property type="molecule type" value="Genomic_DNA"/>
</dbReference>
<reference evidence="4" key="1">
    <citation type="submission" date="2023-05" db="EMBL/GenBank/DDBJ databases">
        <authorList>
            <person name="Stuckert A."/>
        </authorList>
    </citation>
    <scope>NUCLEOTIDE SEQUENCE</scope>
</reference>
<comment type="caution">
    <text evidence="4">The sequence shown here is derived from an EMBL/GenBank/DDBJ whole genome shotgun (WGS) entry which is preliminary data.</text>
</comment>
<dbReference type="SUPFAM" id="SSF50630">
    <property type="entry name" value="Acid proteases"/>
    <property type="match status" value="1"/>
</dbReference>
<name>A0ABN9DI62_9NEOB</name>
<evidence type="ECO:0000313" key="5">
    <source>
        <dbReference type="Proteomes" id="UP001162483"/>
    </source>
</evidence>
<dbReference type="PANTHER" id="PTHR47966">
    <property type="entry name" value="BETA-SITE APP-CLEAVING ENZYME, ISOFORM A-RELATED"/>
    <property type="match status" value="1"/>
</dbReference>
<dbReference type="PANTHER" id="PTHR47966:SF37">
    <property type="entry name" value="CATHEPSIN E-A-LIKE"/>
    <property type="match status" value="1"/>
</dbReference>